<dbReference type="HAMAP" id="MF_00984">
    <property type="entry name" value="SSB"/>
    <property type="match status" value="1"/>
</dbReference>
<sequence>MPYINKIEVMGNLAKDPELRYMPDGKPTTKITVAVADKWTDKKTGELKEHVEWFAVLLYGRHAEIVCQYMKKGDCILVYGKLRTRSYTDRDHIERNVTEVLANEMQIIHTANRHTSSDNISASSGEGIYGMM</sequence>
<dbReference type="KEGG" id="nzl:D0T92_04025"/>
<name>A0A5J6PY58_9NEIS</name>
<dbReference type="PIRSF" id="PIRSF002070">
    <property type="entry name" value="SSB"/>
    <property type="match status" value="1"/>
</dbReference>
<dbReference type="RefSeq" id="WP_151050443.1">
    <property type="nucleotide sequence ID" value="NZ_CP031700.1"/>
</dbReference>
<dbReference type="InterPro" id="IPR000424">
    <property type="entry name" value="Primosome_PriB/ssb"/>
</dbReference>
<dbReference type="OrthoDB" id="9809878at2"/>
<dbReference type="GO" id="GO:0009295">
    <property type="term" value="C:nucleoid"/>
    <property type="evidence" value="ECO:0007669"/>
    <property type="project" value="TreeGrafter"/>
</dbReference>
<evidence type="ECO:0000256" key="2">
    <source>
        <dbReference type="HAMAP-Rule" id="MF_00984"/>
    </source>
</evidence>
<dbReference type="InterPro" id="IPR011344">
    <property type="entry name" value="ssDNA-bd"/>
</dbReference>
<dbReference type="Pfam" id="PF00436">
    <property type="entry name" value="SSB"/>
    <property type="match status" value="1"/>
</dbReference>
<dbReference type="PANTHER" id="PTHR10302:SF27">
    <property type="entry name" value="SINGLE-STRANDED DNA-BINDING PROTEIN"/>
    <property type="match status" value="1"/>
</dbReference>
<reference evidence="4 5" key="1">
    <citation type="submission" date="2018-08" db="EMBL/GenBank/DDBJ databases">
        <title>Neisseria zalophi ATCC BAA-2455 complete genome.</title>
        <authorList>
            <person name="Veseli I.A."/>
            <person name="Buttler R."/>
            <person name="Mascarenhas dos Santos A.C."/>
            <person name="Pombert J.-F."/>
        </authorList>
    </citation>
    <scope>NUCLEOTIDE SEQUENCE [LARGE SCALE GENOMIC DNA]</scope>
    <source>
        <strain evidence="4 5">ATCC BAA-2455</strain>
    </source>
</reference>
<evidence type="ECO:0000256" key="3">
    <source>
        <dbReference type="PIRNR" id="PIRNR002070"/>
    </source>
</evidence>
<evidence type="ECO:0000313" key="5">
    <source>
        <dbReference type="Proteomes" id="UP000325713"/>
    </source>
</evidence>
<evidence type="ECO:0000256" key="1">
    <source>
        <dbReference type="ARBA" id="ARBA00023125"/>
    </source>
</evidence>
<dbReference type="CDD" id="cd04496">
    <property type="entry name" value="SSB_OBF"/>
    <property type="match status" value="1"/>
</dbReference>
<gene>
    <name evidence="4" type="primary">ssb</name>
    <name evidence="4" type="ORF">D0T92_04025</name>
</gene>
<dbReference type="Proteomes" id="UP000325713">
    <property type="component" value="Chromosome"/>
</dbReference>
<dbReference type="PROSITE" id="PS50935">
    <property type="entry name" value="SSB"/>
    <property type="match status" value="1"/>
</dbReference>
<dbReference type="PANTHER" id="PTHR10302">
    <property type="entry name" value="SINGLE-STRANDED DNA-BINDING PROTEIN"/>
    <property type="match status" value="1"/>
</dbReference>
<protein>
    <recommendedName>
        <fullName evidence="2 3">Single-stranded DNA-binding protein</fullName>
        <shortName evidence="2">SSB</shortName>
    </recommendedName>
</protein>
<dbReference type="EMBL" id="CP031700">
    <property type="protein sequence ID" value="QEY25787.1"/>
    <property type="molecule type" value="Genomic_DNA"/>
</dbReference>
<accession>A0A5J6PY58</accession>
<organism evidence="4 5">
    <name type="scientific">Neisseria zalophi</name>
    <dbReference type="NCBI Taxonomy" id="640030"/>
    <lineage>
        <taxon>Bacteria</taxon>
        <taxon>Pseudomonadati</taxon>
        <taxon>Pseudomonadota</taxon>
        <taxon>Betaproteobacteria</taxon>
        <taxon>Neisseriales</taxon>
        <taxon>Neisseriaceae</taxon>
        <taxon>Neisseria</taxon>
    </lineage>
</organism>
<dbReference type="GO" id="GO:0003697">
    <property type="term" value="F:single-stranded DNA binding"/>
    <property type="evidence" value="ECO:0007669"/>
    <property type="project" value="UniProtKB-UniRule"/>
</dbReference>
<dbReference type="InterPro" id="IPR012340">
    <property type="entry name" value="NA-bd_OB-fold"/>
</dbReference>
<proteinExistence type="inferred from homology"/>
<dbReference type="SUPFAM" id="SSF50249">
    <property type="entry name" value="Nucleic acid-binding proteins"/>
    <property type="match status" value="1"/>
</dbReference>
<comment type="subunit">
    <text evidence="2">Homotetramer.</text>
</comment>
<dbReference type="GO" id="GO:0006260">
    <property type="term" value="P:DNA replication"/>
    <property type="evidence" value="ECO:0007669"/>
    <property type="project" value="InterPro"/>
</dbReference>
<dbReference type="NCBIfam" id="TIGR00621">
    <property type="entry name" value="ssb"/>
    <property type="match status" value="1"/>
</dbReference>
<dbReference type="Gene3D" id="2.40.50.140">
    <property type="entry name" value="Nucleic acid-binding proteins"/>
    <property type="match status" value="1"/>
</dbReference>
<comment type="caution">
    <text evidence="2">Lacks conserved residue(s) required for the propagation of feature annotation.</text>
</comment>
<keyword evidence="5" id="KW-1185">Reference proteome</keyword>
<evidence type="ECO:0000313" key="4">
    <source>
        <dbReference type="EMBL" id="QEY25787.1"/>
    </source>
</evidence>
<keyword evidence="1 2" id="KW-0238">DNA-binding</keyword>
<dbReference type="AlphaFoldDB" id="A0A5J6PY58"/>